<dbReference type="OrthoDB" id="10642314at2759"/>
<reference evidence="3 4" key="1">
    <citation type="submission" date="2020-04" db="EMBL/GenBank/DDBJ databases">
        <title>Perkinsus olseni comparative genomics.</title>
        <authorList>
            <person name="Bogema D.R."/>
        </authorList>
    </citation>
    <scope>NUCLEOTIDE SEQUENCE [LARGE SCALE GENOMIC DNA]</scope>
    <source>
        <strain evidence="1">ATCC PRA-179</strain>
        <strain evidence="2">ATCC PRA-31</strain>
    </source>
</reference>
<dbReference type="Proteomes" id="UP000570595">
    <property type="component" value="Unassembled WGS sequence"/>
</dbReference>
<comment type="caution">
    <text evidence="1">The sequence shown here is derived from an EMBL/GenBank/DDBJ whole genome shotgun (WGS) entry which is preliminary data.</text>
</comment>
<gene>
    <name evidence="2" type="ORF">FOL46_009731</name>
    <name evidence="1" type="ORF">FOZ61_010812</name>
</gene>
<organism evidence="1 3">
    <name type="scientific">Perkinsus olseni</name>
    <name type="common">Perkinsus atlanticus</name>
    <dbReference type="NCBI Taxonomy" id="32597"/>
    <lineage>
        <taxon>Eukaryota</taxon>
        <taxon>Sar</taxon>
        <taxon>Alveolata</taxon>
        <taxon>Perkinsozoa</taxon>
        <taxon>Perkinsea</taxon>
        <taxon>Perkinsida</taxon>
        <taxon>Perkinsidae</taxon>
        <taxon>Perkinsus</taxon>
    </lineage>
</organism>
<protein>
    <submittedName>
        <fullName evidence="1">Uncharacterized protein</fullName>
    </submittedName>
</protein>
<name>A0A7J6KVU7_PEROL</name>
<dbReference type="Proteomes" id="UP000572268">
    <property type="component" value="Unassembled WGS sequence"/>
</dbReference>
<evidence type="ECO:0000313" key="1">
    <source>
        <dbReference type="EMBL" id="KAF4651057.1"/>
    </source>
</evidence>
<dbReference type="EMBL" id="JABAHT010000917">
    <property type="protein sequence ID" value="KAF4651057.1"/>
    <property type="molecule type" value="Genomic_DNA"/>
</dbReference>
<evidence type="ECO:0000313" key="2">
    <source>
        <dbReference type="EMBL" id="KAF4652442.1"/>
    </source>
</evidence>
<dbReference type="AlphaFoldDB" id="A0A7J6KVU7"/>
<sequence length="150" mass="16518">MLIRSNTSHTGWYSTLELIVLVPDFLPTDVGIWAEVGEKDVGKDEKEIKFNVELSTTVNVPYMGTVTAKGEDSAVASIHTTGGMNIVHASVTAQGDNGPLSSEITFYAEVWAEDVKHWHYDCDCEVIIDGSKDGLEIHYEKLLPVFSQKS</sequence>
<dbReference type="EMBL" id="JABANN010000915">
    <property type="protein sequence ID" value="KAF4652442.1"/>
    <property type="molecule type" value="Genomic_DNA"/>
</dbReference>
<accession>A0A7J6KVU7</accession>
<proteinExistence type="predicted"/>
<evidence type="ECO:0000313" key="4">
    <source>
        <dbReference type="Proteomes" id="UP000572268"/>
    </source>
</evidence>
<evidence type="ECO:0000313" key="3">
    <source>
        <dbReference type="Proteomes" id="UP000570595"/>
    </source>
</evidence>